<keyword evidence="4" id="KW-1185">Reference proteome</keyword>
<evidence type="ECO:0000313" key="4">
    <source>
        <dbReference type="Proteomes" id="UP000799770"/>
    </source>
</evidence>
<reference evidence="3" key="1">
    <citation type="journal article" date="2020" name="Stud. Mycol.">
        <title>101 Dothideomycetes genomes: a test case for predicting lifestyles and emergence of pathogens.</title>
        <authorList>
            <person name="Haridas S."/>
            <person name="Albert R."/>
            <person name="Binder M."/>
            <person name="Bloem J."/>
            <person name="Labutti K."/>
            <person name="Salamov A."/>
            <person name="Andreopoulos B."/>
            <person name="Baker S."/>
            <person name="Barry K."/>
            <person name="Bills G."/>
            <person name="Bluhm B."/>
            <person name="Cannon C."/>
            <person name="Castanera R."/>
            <person name="Culley D."/>
            <person name="Daum C."/>
            <person name="Ezra D."/>
            <person name="Gonzalez J."/>
            <person name="Henrissat B."/>
            <person name="Kuo A."/>
            <person name="Liang C."/>
            <person name="Lipzen A."/>
            <person name="Lutzoni F."/>
            <person name="Magnuson J."/>
            <person name="Mondo S."/>
            <person name="Nolan M."/>
            <person name="Ohm R."/>
            <person name="Pangilinan J."/>
            <person name="Park H.-J."/>
            <person name="Ramirez L."/>
            <person name="Alfaro M."/>
            <person name="Sun H."/>
            <person name="Tritt A."/>
            <person name="Yoshinaga Y."/>
            <person name="Zwiers L.-H."/>
            <person name="Turgeon B."/>
            <person name="Goodwin S."/>
            <person name="Spatafora J."/>
            <person name="Crous P."/>
            <person name="Grigoriev I."/>
        </authorList>
    </citation>
    <scope>NUCLEOTIDE SEQUENCE</scope>
    <source>
        <strain evidence="3">CBS 627.86</strain>
    </source>
</reference>
<gene>
    <name evidence="3" type="ORF">BDV96DRAFT_33513</name>
</gene>
<evidence type="ECO:0000256" key="1">
    <source>
        <dbReference type="SAM" id="MobiDB-lite"/>
    </source>
</evidence>
<feature type="transmembrane region" description="Helical" evidence="2">
    <location>
        <begin position="111"/>
        <end position="130"/>
    </location>
</feature>
<sequence>MSGNNESTEPLNPPLVPQQESPSPLNPESSNTEPSPEELRKREKEGHKAECRWRRTILQPFRPIRATFSFICDPWSTLHPDDPGSLYVHSKDASSSALCVEMCCAPLMCCWFAMACPFFVVLTPFFYACSNCERRRLRKKGWGEEEWKKWREEKFRNRRYAHGGGGYGVYGGGCGGDSGGADCGGCDGC</sequence>
<dbReference type="Proteomes" id="UP000799770">
    <property type="component" value="Unassembled WGS sequence"/>
</dbReference>
<feature type="region of interest" description="Disordered" evidence="1">
    <location>
        <begin position="1"/>
        <end position="45"/>
    </location>
</feature>
<feature type="compositionally biased region" description="Polar residues" evidence="1">
    <location>
        <begin position="1"/>
        <end position="10"/>
    </location>
</feature>
<accession>A0A6A5ZCR1</accession>
<feature type="compositionally biased region" description="Low complexity" evidence="1">
    <location>
        <begin position="20"/>
        <end position="34"/>
    </location>
</feature>
<name>A0A6A5ZCR1_9PLEO</name>
<dbReference type="EMBL" id="ML977320">
    <property type="protein sequence ID" value="KAF2116723.1"/>
    <property type="molecule type" value="Genomic_DNA"/>
</dbReference>
<keyword evidence="2" id="KW-0812">Transmembrane</keyword>
<evidence type="ECO:0000256" key="2">
    <source>
        <dbReference type="SAM" id="Phobius"/>
    </source>
</evidence>
<protein>
    <submittedName>
        <fullName evidence="3">Uncharacterized protein</fullName>
    </submittedName>
</protein>
<evidence type="ECO:0000313" key="3">
    <source>
        <dbReference type="EMBL" id="KAF2116723.1"/>
    </source>
</evidence>
<keyword evidence="2" id="KW-1133">Transmembrane helix</keyword>
<organism evidence="3 4">
    <name type="scientific">Lophiotrema nucula</name>
    <dbReference type="NCBI Taxonomy" id="690887"/>
    <lineage>
        <taxon>Eukaryota</taxon>
        <taxon>Fungi</taxon>
        <taxon>Dikarya</taxon>
        <taxon>Ascomycota</taxon>
        <taxon>Pezizomycotina</taxon>
        <taxon>Dothideomycetes</taxon>
        <taxon>Pleosporomycetidae</taxon>
        <taxon>Pleosporales</taxon>
        <taxon>Lophiotremataceae</taxon>
        <taxon>Lophiotrema</taxon>
    </lineage>
</organism>
<keyword evidence="2" id="KW-0472">Membrane</keyword>
<dbReference type="AlphaFoldDB" id="A0A6A5ZCR1"/>
<proteinExistence type="predicted"/>